<keyword evidence="3" id="KW-0325">Glycoprotein</keyword>
<dbReference type="FunFam" id="2.10.310.10:FF:000001">
    <property type="entry name" value="Serpin family A member 1"/>
    <property type="match status" value="1"/>
</dbReference>
<evidence type="ECO:0000256" key="1">
    <source>
        <dbReference type="ARBA" id="ARBA00009500"/>
    </source>
</evidence>
<dbReference type="GeneTree" id="ENSGT00940000162880"/>
<dbReference type="EMBL" id="ADFV01193670">
    <property type="status" value="NOT_ANNOTATED_CDS"/>
    <property type="molecule type" value="Genomic_DNA"/>
</dbReference>
<dbReference type="InterPro" id="IPR023795">
    <property type="entry name" value="Serpin_CS"/>
</dbReference>
<dbReference type="InterPro" id="IPR042178">
    <property type="entry name" value="Serpin_sf_1"/>
</dbReference>
<dbReference type="OMA" id="FNPADTH"/>
<dbReference type="FunCoup" id="G1S651">
    <property type="interactions" value="54"/>
</dbReference>
<comment type="similarity">
    <text evidence="1 4">Belongs to the serpin family.</text>
</comment>
<dbReference type="Gene3D" id="2.30.39.10">
    <property type="entry name" value="Alpha-1-antitrypsin, domain 1"/>
    <property type="match status" value="1"/>
</dbReference>
<keyword evidence="2" id="KW-0732">Signal</keyword>
<feature type="transmembrane region" description="Helical" evidence="5">
    <location>
        <begin position="20"/>
        <end position="37"/>
    </location>
</feature>
<dbReference type="FunFam" id="2.30.39.10:FF:000003">
    <property type="entry name" value="alpha-1-antitrypsin isoform X1"/>
    <property type="match status" value="1"/>
</dbReference>
<dbReference type="SUPFAM" id="SSF56574">
    <property type="entry name" value="Serpins"/>
    <property type="match status" value="1"/>
</dbReference>
<organism evidence="7 8">
    <name type="scientific">Nomascus leucogenys</name>
    <name type="common">Northern white-cheeked gibbon</name>
    <name type="synonym">Hylobates leucogenys</name>
    <dbReference type="NCBI Taxonomy" id="61853"/>
    <lineage>
        <taxon>Eukaryota</taxon>
        <taxon>Metazoa</taxon>
        <taxon>Chordata</taxon>
        <taxon>Craniata</taxon>
        <taxon>Vertebrata</taxon>
        <taxon>Euteleostomi</taxon>
        <taxon>Mammalia</taxon>
        <taxon>Eutheria</taxon>
        <taxon>Euarchontoglires</taxon>
        <taxon>Primates</taxon>
        <taxon>Haplorrhini</taxon>
        <taxon>Catarrhini</taxon>
        <taxon>Hylobatidae</taxon>
        <taxon>Nomascus</taxon>
    </lineage>
</organism>
<evidence type="ECO:0000256" key="5">
    <source>
        <dbReference type="SAM" id="Phobius"/>
    </source>
</evidence>
<name>G1S651_NOMLE</name>
<reference evidence="7 8" key="1">
    <citation type="submission" date="2012-10" db="EMBL/GenBank/DDBJ databases">
        <authorList>
            <consortium name="Gibbon Genome Sequencing Consortium"/>
        </authorList>
    </citation>
    <scope>NUCLEOTIDE SEQUENCE [LARGE SCALE GENOMIC DNA]</scope>
</reference>
<proteinExistence type="inferred from homology"/>
<dbReference type="InterPro" id="IPR036186">
    <property type="entry name" value="Serpin_sf"/>
</dbReference>
<evidence type="ECO:0000256" key="2">
    <source>
        <dbReference type="ARBA" id="ARBA00022729"/>
    </source>
</evidence>
<dbReference type="EMBL" id="ADFV01193668">
    <property type="status" value="NOT_ANNOTATED_CDS"/>
    <property type="molecule type" value="Genomic_DNA"/>
</dbReference>
<reference evidence="7" key="3">
    <citation type="submission" date="2025-09" db="UniProtKB">
        <authorList>
            <consortium name="Ensembl"/>
        </authorList>
    </citation>
    <scope>IDENTIFICATION</scope>
</reference>
<evidence type="ECO:0000313" key="8">
    <source>
        <dbReference type="Proteomes" id="UP000001073"/>
    </source>
</evidence>
<dbReference type="GO" id="GO:0005615">
    <property type="term" value="C:extracellular space"/>
    <property type="evidence" value="ECO:0007669"/>
    <property type="project" value="InterPro"/>
</dbReference>
<keyword evidence="5" id="KW-0472">Membrane</keyword>
<feature type="domain" description="Serpin" evidence="6">
    <location>
        <begin position="71"/>
        <end position="425"/>
    </location>
</feature>
<dbReference type="CDD" id="cd19556">
    <property type="entry name" value="serpinA9_centerin"/>
    <property type="match status" value="1"/>
</dbReference>
<dbReference type="STRING" id="61853.ENSNLEP00000020989"/>
<dbReference type="InterPro" id="IPR042185">
    <property type="entry name" value="Serpin_sf_2"/>
</dbReference>
<dbReference type="eggNOG" id="KOG2392">
    <property type="taxonomic scope" value="Eukaryota"/>
</dbReference>
<sequence length="428" mass="47608">MQGQGRRRGTCKDIFCSKMVPSLYGVLFAVGLCAPIYCVSPASTPSGYPHPSSTKSTPASQVYSLNTDFAFRLYRRLVLETPSQNVFFSPVSVSTSLAMLSLGAHSVTKTQILQGLGFNLTHTPESAIHQGFQHLVHSLTVPSEDLALKMGSALFIKKELQLQANFLGNVKRLYEAEVFSTDFSNPSVAQARINSHVKNRTQGKVVDIIQGLDLLTAMVLVNHIFFKARWEKPFHPAYTRKSFPFLVGKQVTVRVPMMHQKEQFAFAVDTELNCFVLQMDYKGDAVAFFVLPSKGKMRQLETGLWSHSLQKRWIEVFIPKFSISASYNLETILPKMGIQNAFDENADFSGITKRDSLQVSKATHKAVLNVSEEGTEAAAATTTKFIVRSKDGPSYFTVSFNRTFLMMITNKATDSILFLGKVENPTKS</sequence>
<dbReference type="PANTHER" id="PTHR11461">
    <property type="entry name" value="SERINE PROTEASE INHIBITOR, SERPIN"/>
    <property type="match status" value="1"/>
</dbReference>
<dbReference type="SMART" id="SM00093">
    <property type="entry name" value="SERPIN"/>
    <property type="match status" value="1"/>
</dbReference>
<accession>G1S651</accession>
<dbReference type="HOGENOM" id="CLU_023330_2_1_1"/>
<evidence type="ECO:0000259" key="6">
    <source>
        <dbReference type="SMART" id="SM00093"/>
    </source>
</evidence>
<dbReference type="PROSITE" id="PS00284">
    <property type="entry name" value="SERPIN"/>
    <property type="match status" value="1"/>
</dbReference>
<dbReference type="AlphaFoldDB" id="G1S651"/>
<dbReference type="Gene3D" id="3.30.497.10">
    <property type="entry name" value="Antithrombin, subunit I, domain 2"/>
    <property type="match status" value="1"/>
</dbReference>
<keyword evidence="8" id="KW-1185">Reference proteome</keyword>
<keyword evidence="5" id="KW-0812">Transmembrane</keyword>
<dbReference type="GO" id="GO:0004867">
    <property type="term" value="F:serine-type endopeptidase inhibitor activity"/>
    <property type="evidence" value="ECO:0007669"/>
    <property type="project" value="Ensembl"/>
</dbReference>
<protein>
    <submittedName>
        <fullName evidence="7">Serpin family A member 9</fullName>
    </submittedName>
</protein>
<evidence type="ECO:0000256" key="3">
    <source>
        <dbReference type="ARBA" id="ARBA00023180"/>
    </source>
</evidence>
<dbReference type="Pfam" id="PF00079">
    <property type="entry name" value="Serpin"/>
    <property type="match status" value="1"/>
</dbReference>
<keyword evidence="5" id="KW-1133">Transmembrane helix</keyword>
<dbReference type="FunFam" id="3.30.497.10:FF:000001">
    <property type="entry name" value="Serine protease inhibitor"/>
    <property type="match status" value="1"/>
</dbReference>
<dbReference type="InParanoid" id="G1S651"/>
<dbReference type="PRINTS" id="PR00780">
    <property type="entry name" value="LEUSERPINII"/>
</dbReference>
<dbReference type="Proteomes" id="UP000001073">
    <property type="component" value="Chromosome 22a"/>
</dbReference>
<dbReference type="InterPro" id="IPR023796">
    <property type="entry name" value="Serpin_dom"/>
</dbReference>
<evidence type="ECO:0000313" key="7">
    <source>
        <dbReference type="Ensembl" id="ENSNLEP00000020989.2"/>
    </source>
</evidence>
<gene>
    <name evidence="7" type="primary">SERPINA9</name>
</gene>
<evidence type="ECO:0000256" key="4">
    <source>
        <dbReference type="RuleBase" id="RU000411"/>
    </source>
</evidence>
<dbReference type="PANTHER" id="PTHR11461:SF40">
    <property type="entry name" value="SERPIN A9"/>
    <property type="match status" value="1"/>
</dbReference>
<dbReference type="Gene3D" id="2.10.310.10">
    <property type="entry name" value="Serpins superfamily"/>
    <property type="match status" value="1"/>
</dbReference>
<dbReference type="Ensembl" id="ENSNLET00000022044.2">
    <property type="protein sequence ID" value="ENSNLEP00000020989.2"/>
    <property type="gene ID" value="ENSNLEG00000017284.2"/>
</dbReference>
<dbReference type="InterPro" id="IPR000215">
    <property type="entry name" value="Serpin_fam"/>
</dbReference>
<reference evidence="7" key="2">
    <citation type="submission" date="2025-08" db="UniProtKB">
        <authorList>
            <consortium name="Ensembl"/>
        </authorList>
    </citation>
    <scope>IDENTIFICATION</scope>
</reference>
<dbReference type="EMBL" id="ADFV01193669">
    <property type="status" value="NOT_ANNOTATED_CDS"/>
    <property type="molecule type" value="Genomic_DNA"/>
</dbReference>